<proteinExistence type="predicted"/>
<evidence type="ECO:0000313" key="3">
    <source>
        <dbReference type="Proteomes" id="UP001642540"/>
    </source>
</evidence>
<feature type="region of interest" description="Disordered" evidence="1">
    <location>
        <begin position="152"/>
        <end position="201"/>
    </location>
</feature>
<comment type="caution">
    <text evidence="2">The sequence shown here is derived from an EMBL/GenBank/DDBJ whole genome shotgun (WGS) entry which is preliminary data.</text>
</comment>
<keyword evidence="3" id="KW-1185">Reference proteome</keyword>
<feature type="compositionally biased region" description="Basic and acidic residues" evidence="1">
    <location>
        <begin position="152"/>
        <end position="169"/>
    </location>
</feature>
<feature type="region of interest" description="Disordered" evidence="1">
    <location>
        <begin position="75"/>
        <end position="109"/>
    </location>
</feature>
<evidence type="ECO:0000313" key="2">
    <source>
        <dbReference type="EMBL" id="CAL8111423.1"/>
    </source>
</evidence>
<sequence length="201" mass="23109">MLSHSQYYPQTNEDHSSQLSSLFSTTRRTIPENTPQYHFNTRNLNPPYREYQHQHDQYRINAPSSDVVTVKYYGTKRDDDDDYDNAPGQNPNSRRFPQESSQLAPPASSAAYRKLPGISRNPQFVPGNFDFGGVSIAIGEGDGGIDFAIRDPSNEGTDFFRIRNRDRHPQKSTSRMPPRNDMRRMNDEPNERSLERPVDTL</sequence>
<evidence type="ECO:0000256" key="1">
    <source>
        <dbReference type="SAM" id="MobiDB-lite"/>
    </source>
</evidence>
<protein>
    <submittedName>
        <fullName evidence="2">Uncharacterized protein</fullName>
    </submittedName>
</protein>
<dbReference type="EMBL" id="CAXLJM020000046">
    <property type="protein sequence ID" value="CAL8111423.1"/>
    <property type="molecule type" value="Genomic_DNA"/>
</dbReference>
<feature type="region of interest" description="Disordered" evidence="1">
    <location>
        <begin position="1"/>
        <end position="22"/>
    </location>
</feature>
<accession>A0ABP1QTY9</accession>
<feature type="compositionally biased region" description="Basic and acidic residues" evidence="1">
    <location>
        <begin position="178"/>
        <end position="201"/>
    </location>
</feature>
<feature type="compositionally biased region" description="Low complexity" evidence="1">
    <location>
        <begin position="98"/>
        <end position="109"/>
    </location>
</feature>
<organism evidence="2 3">
    <name type="scientific">Orchesella dallaii</name>
    <dbReference type="NCBI Taxonomy" id="48710"/>
    <lineage>
        <taxon>Eukaryota</taxon>
        <taxon>Metazoa</taxon>
        <taxon>Ecdysozoa</taxon>
        <taxon>Arthropoda</taxon>
        <taxon>Hexapoda</taxon>
        <taxon>Collembola</taxon>
        <taxon>Entomobryomorpha</taxon>
        <taxon>Entomobryoidea</taxon>
        <taxon>Orchesellidae</taxon>
        <taxon>Orchesellinae</taxon>
        <taxon>Orchesella</taxon>
    </lineage>
</organism>
<name>A0ABP1QTY9_9HEXA</name>
<dbReference type="Proteomes" id="UP001642540">
    <property type="component" value="Unassembled WGS sequence"/>
</dbReference>
<reference evidence="2 3" key="1">
    <citation type="submission" date="2024-08" db="EMBL/GenBank/DDBJ databases">
        <authorList>
            <person name="Cucini C."/>
            <person name="Frati F."/>
        </authorList>
    </citation>
    <scope>NUCLEOTIDE SEQUENCE [LARGE SCALE GENOMIC DNA]</scope>
</reference>
<gene>
    <name evidence="2" type="ORF">ODALV1_LOCUS15023</name>
</gene>